<dbReference type="CDD" id="cd00761">
    <property type="entry name" value="Glyco_tranf_GTA_type"/>
    <property type="match status" value="1"/>
</dbReference>
<evidence type="ECO:0000313" key="2">
    <source>
        <dbReference type="EMBL" id="TQM63408.1"/>
    </source>
</evidence>
<feature type="domain" description="Glycosyltransferase 2-like" evidence="1">
    <location>
        <begin position="16"/>
        <end position="134"/>
    </location>
</feature>
<comment type="caution">
    <text evidence="2">The sequence shown here is derived from an EMBL/GenBank/DDBJ whole genome shotgun (WGS) entry which is preliminary data.</text>
</comment>
<evidence type="ECO:0000313" key="3">
    <source>
        <dbReference type="Proteomes" id="UP000318331"/>
    </source>
</evidence>
<reference evidence="2 3" key="1">
    <citation type="submission" date="2019-06" db="EMBL/GenBank/DDBJ databases">
        <title>Sequencing the genomes of 1000 actinobacteria strains.</title>
        <authorList>
            <person name="Klenk H.-P."/>
        </authorList>
    </citation>
    <scope>NUCLEOTIDE SEQUENCE [LARGE SCALE GENOMIC DNA]</scope>
    <source>
        <strain evidence="2 3">DSM 18031</strain>
    </source>
</reference>
<dbReference type="AlphaFoldDB" id="A0A543HYL2"/>
<dbReference type="OrthoDB" id="2676521at2"/>
<sequence length="579" mass="63781">MALSSRRDGSDIHELSIVVTAHNVAHRVDECVMSVLHRNSLDCEIVLVDIGSTDGTAERLRALARADSRIRVFSGSLLGTDSPGATFSAMNLGGTYVAWVDGHDLVPPGAFSALLNSARTNRADAVVGAVLDFAATETWNSTEGYDIYEDSESGILLTNRLGLIVQRPGWHGLARRQVWQDHDSAFLSGETSARRIAAIRVLRAAESINVITTVVYLARTHYPTLPPSMAEPPRDRVLTYLREETAVARYVNGLDTPKLGETWWKFTVQTDVGRFLRDYVAALRAEKREIVDPEVARAVRGLVELAPTHVWETVPVAHRAVIVAVASGDYDAVAVTLENMKPTPQSRTDLNDLTRRVRAAVVIAQTGLLSVPSLTELYRRIVIHKRDISTEIFAAGDLEVVGRTLGMVESSSRRQPEWVSDLVLLTNFLATSHLTTIRVEVSRSFVHLVFALPPLLAGSPLTLVGYTREDSAHRVSLGPIVGLETGLFERRMTVSVDEFNRAGYWRILLELSSDAGTLARPLGVPSQIGADHSSNRSRGWPVIVASYGAQEKDLLLLRRSHVVIRVCRALIRRLRGWLH</sequence>
<dbReference type="InterPro" id="IPR001173">
    <property type="entry name" value="Glyco_trans_2-like"/>
</dbReference>
<name>A0A543HYL2_9MICO</name>
<dbReference type="RefSeq" id="WP_141917472.1">
    <property type="nucleotide sequence ID" value="NZ_BAAAYS010000011.1"/>
</dbReference>
<dbReference type="Pfam" id="PF00535">
    <property type="entry name" value="Glycos_transf_2"/>
    <property type="match status" value="1"/>
</dbReference>
<evidence type="ECO:0000259" key="1">
    <source>
        <dbReference type="Pfam" id="PF00535"/>
    </source>
</evidence>
<proteinExistence type="predicted"/>
<dbReference type="Proteomes" id="UP000318331">
    <property type="component" value="Unassembled WGS sequence"/>
</dbReference>
<dbReference type="Gene3D" id="3.90.550.10">
    <property type="entry name" value="Spore Coat Polysaccharide Biosynthesis Protein SpsA, Chain A"/>
    <property type="match status" value="1"/>
</dbReference>
<dbReference type="PANTHER" id="PTHR22916:SF3">
    <property type="entry name" value="UDP-GLCNAC:BETAGAL BETA-1,3-N-ACETYLGLUCOSAMINYLTRANSFERASE-LIKE PROTEIN 1"/>
    <property type="match status" value="1"/>
</dbReference>
<protein>
    <submittedName>
        <fullName evidence="2">Glycosyl transferase family 2</fullName>
    </submittedName>
</protein>
<dbReference type="GO" id="GO:0016758">
    <property type="term" value="F:hexosyltransferase activity"/>
    <property type="evidence" value="ECO:0007669"/>
    <property type="project" value="UniProtKB-ARBA"/>
</dbReference>
<keyword evidence="2" id="KW-0808">Transferase</keyword>
<keyword evidence="3" id="KW-1185">Reference proteome</keyword>
<dbReference type="InterPro" id="IPR029044">
    <property type="entry name" value="Nucleotide-diphossugar_trans"/>
</dbReference>
<dbReference type="PANTHER" id="PTHR22916">
    <property type="entry name" value="GLYCOSYLTRANSFERASE"/>
    <property type="match status" value="1"/>
</dbReference>
<dbReference type="SUPFAM" id="SSF53448">
    <property type="entry name" value="Nucleotide-diphospho-sugar transferases"/>
    <property type="match status" value="1"/>
</dbReference>
<gene>
    <name evidence="2" type="ORF">FB466_1670</name>
</gene>
<accession>A0A543HYL2</accession>
<organism evidence="2 3">
    <name type="scientific">Klugiella xanthotipulae</name>
    <dbReference type="NCBI Taxonomy" id="244735"/>
    <lineage>
        <taxon>Bacteria</taxon>
        <taxon>Bacillati</taxon>
        <taxon>Actinomycetota</taxon>
        <taxon>Actinomycetes</taxon>
        <taxon>Micrococcales</taxon>
        <taxon>Microbacteriaceae</taxon>
        <taxon>Klugiella</taxon>
    </lineage>
</organism>
<dbReference type="EMBL" id="VFPN01000002">
    <property type="protein sequence ID" value="TQM63408.1"/>
    <property type="molecule type" value="Genomic_DNA"/>
</dbReference>